<evidence type="ECO:0000256" key="5">
    <source>
        <dbReference type="SAM" id="MobiDB-lite"/>
    </source>
</evidence>
<gene>
    <name evidence="7" type="primary">clc-2</name>
    <name evidence="7" type="ORF">Tcan_13010</name>
</gene>
<comment type="caution">
    <text evidence="7">The sequence shown here is derived from an EMBL/GenBank/DDBJ whole genome shotgun (WGS) entry which is preliminary data.</text>
</comment>
<proteinExistence type="predicted"/>
<evidence type="ECO:0000256" key="3">
    <source>
        <dbReference type="ARBA" id="ARBA00022989"/>
    </source>
</evidence>
<keyword evidence="8" id="KW-1185">Reference proteome</keyword>
<sequence length="266" mass="30684">MFFCNHPPHIPQYMIPLLIGFVICSIAIVTPAWQVTVVPELNMTVQNGLWMSCQKRMHGIFVCLYSFADQDDYNKTAIRELSVFSPVFAGYQHFVLAIFVCAQVLVFLCIALYFLSRYVTLHPYTTFVYDVSITVAVILCTVGCIVFAIYTHLEKYNTFDGETSTHQFKLQLRMWRSISFYLMIVGALFYFAAFVCSITHRIHAQRRSRILPKFLYSPEARRVVRKITLDSTTGRQMVDDDEDMSSRPTVRKVTPHPRQNSIISTT</sequence>
<dbReference type="InterPro" id="IPR010761">
    <property type="entry name" value="Clc_prot-like"/>
</dbReference>
<dbReference type="Proteomes" id="UP000031036">
    <property type="component" value="Unassembled WGS sequence"/>
</dbReference>
<dbReference type="Pfam" id="PF07062">
    <property type="entry name" value="Clc-like"/>
    <property type="match status" value="1"/>
</dbReference>
<dbReference type="InterPro" id="IPR050579">
    <property type="entry name" value="PMP-22/EMP/MP20-like"/>
</dbReference>
<feature type="transmembrane region" description="Helical" evidence="6">
    <location>
        <begin position="127"/>
        <end position="150"/>
    </location>
</feature>
<feature type="transmembrane region" description="Helical" evidence="6">
    <location>
        <begin position="12"/>
        <end position="33"/>
    </location>
</feature>
<feature type="compositionally biased region" description="Polar residues" evidence="5">
    <location>
        <begin position="257"/>
        <end position="266"/>
    </location>
</feature>
<accession>A0A0B2V284</accession>
<evidence type="ECO:0000313" key="8">
    <source>
        <dbReference type="Proteomes" id="UP000031036"/>
    </source>
</evidence>
<comment type="subcellular location">
    <subcellularLocation>
        <location evidence="1">Membrane</location>
        <topology evidence="1">Multi-pass membrane protein</topology>
    </subcellularLocation>
</comment>
<dbReference type="AlphaFoldDB" id="A0A0B2V284"/>
<dbReference type="EMBL" id="JPKZ01002268">
    <property type="protein sequence ID" value="KHN77546.1"/>
    <property type="molecule type" value="Genomic_DNA"/>
</dbReference>
<evidence type="ECO:0000256" key="2">
    <source>
        <dbReference type="ARBA" id="ARBA00022692"/>
    </source>
</evidence>
<organism evidence="7 8">
    <name type="scientific">Toxocara canis</name>
    <name type="common">Canine roundworm</name>
    <dbReference type="NCBI Taxonomy" id="6265"/>
    <lineage>
        <taxon>Eukaryota</taxon>
        <taxon>Metazoa</taxon>
        <taxon>Ecdysozoa</taxon>
        <taxon>Nematoda</taxon>
        <taxon>Chromadorea</taxon>
        <taxon>Rhabditida</taxon>
        <taxon>Spirurina</taxon>
        <taxon>Ascaridomorpha</taxon>
        <taxon>Ascaridoidea</taxon>
        <taxon>Toxocaridae</taxon>
        <taxon>Toxocara</taxon>
    </lineage>
</organism>
<reference evidence="7 8" key="1">
    <citation type="submission" date="2014-11" db="EMBL/GenBank/DDBJ databases">
        <title>Genetic blueprint of the zoonotic pathogen Toxocara canis.</title>
        <authorList>
            <person name="Zhu X.-Q."/>
            <person name="Korhonen P.K."/>
            <person name="Cai H."/>
            <person name="Young N.D."/>
            <person name="Nejsum P."/>
            <person name="von Samson-Himmelstjerna G."/>
            <person name="Boag P.R."/>
            <person name="Tan P."/>
            <person name="Li Q."/>
            <person name="Min J."/>
            <person name="Yang Y."/>
            <person name="Wang X."/>
            <person name="Fang X."/>
            <person name="Hall R.S."/>
            <person name="Hofmann A."/>
            <person name="Sternberg P.W."/>
            <person name="Jex A.R."/>
            <person name="Gasser R.B."/>
        </authorList>
    </citation>
    <scope>NUCLEOTIDE SEQUENCE [LARGE SCALE GENOMIC DNA]</scope>
    <source>
        <strain evidence="7">PN_DK_2014</strain>
    </source>
</reference>
<evidence type="ECO:0000313" key="7">
    <source>
        <dbReference type="EMBL" id="KHN77546.1"/>
    </source>
</evidence>
<dbReference type="PANTHER" id="PTHR10671:SF54">
    <property type="entry name" value="CLC-LIKE PROTEIN 2"/>
    <property type="match status" value="1"/>
</dbReference>
<evidence type="ECO:0000256" key="6">
    <source>
        <dbReference type="SAM" id="Phobius"/>
    </source>
</evidence>
<name>A0A0B2V284_TOXCA</name>
<feature type="region of interest" description="Disordered" evidence="5">
    <location>
        <begin position="236"/>
        <end position="266"/>
    </location>
</feature>
<keyword evidence="3 6" id="KW-1133">Transmembrane helix</keyword>
<keyword evidence="2 6" id="KW-0812">Transmembrane</keyword>
<dbReference type="OrthoDB" id="10025519at2759"/>
<dbReference type="Gene3D" id="1.20.140.150">
    <property type="match status" value="1"/>
</dbReference>
<evidence type="ECO:0000256" key="4">
    <source>
        <dbReference type="ARBA" id="ARBA00023136"/>
    </source>
</evidence>
<evidence type="ECO:0000256" key="1">
    <source>
        <dbReference type="ARBA" id="ARBA00004141"/>
    </source>
</evidence>
<dbReference type="PANTHER" id="PTHR10671">
    <property type="entry name" value="EPITHELIAL MEMBRANE PROTEIN-RELATED"/>
    <property type="match status" value="1"/>
</dbReference>
<feature type="transmembrane region" description="Helical" evidence="6">
    <location>
        <begin position="94"/>
        <end position="115"/>
    </location>
</feature>
<keyword evidence="4 6" id="KW-0472">Membrane</keyword>
<dbReference type="GO" id="GO:0005886">
    <property type="term" value="C:plasma membrane"/>
    <property type="evidence" value="ECO:0007669"/>
    <property type="project" value="TreeGrafter"/>
</dbReference>
<protein>
    <submittedName>
        <fullName evidence="7">Clc-like protein 2</fullName>
    </submittedName>
</protein>
<feature type="transmembrane region" description="Helical" evidence="6">
    <location>
        <begin position="178"/>
        <end position="199"/>
    </location>
</feature>